<keyword evidence="2" id="KW-1185">Reference proteome</keyword>
<evidence type="ECO:0000313" key="1">
    <source>
        <dbReference type="EMBL" id="GAL23042.1"/>
    </source>
</evidence>
<dbReference type="STRING" id="990268.JCM19235_1343"/>
<protein>
    <submittedName>
        <fullName evidence="1">Uncharacterized protein</fullName>
    </submittedName>
</protein>
<sequence length="67" mass="7827">MDKANKAKMRALIIKEGLEAFRQRRDMLVQKGKSRLEELKGELYLKGKVADETPRQRIERIKKESLG</sequence>
<proteinExistence type="predicted"/>
<evidence type="ECO:0000313" key="2">
    <source>
        <dbReference type="Proteomes" id="UP000029228"/>
    </source>
</evidence>
<dbReference type="Proteomes" id="UP000029228">
    <property type="component" value="Unassembled WGS sequence"/>
</dbReference>
<gene>
    <name evidence="1" type="ORF">JCM19235_1343</name>
</gene>
<dbReference type="AlphaFoldDB" id="A0A090SUP8"/>
<dbReference type="EMBL" id="BBMR01000017">
    <property type="protein sequence ID" value="GAL23042.1"/>
    <property type="molecule type" value="Genomic_DNA"/>
</dbReference>
<reference evidence="1 2" key="1">
    <citation type="submission" date="2014-09" db="EMBL/GenBank/DDBJ databases">
        <title>Vibrio maritimus JCM 19235. (C45) whole genome shotgun sequence.</title>
        <authorList>
            <person name="Sawabe T."/>
            <person name="Meirelles P."/>
            <person name="Nakanishi M."/>
            <person name="Sayaka M."/>
            <person name="Hattori M."/>
            <person name="Ohkuma M."/>
        </authorList>
    </citation>
    <scope>NUCLEOTIDE SEQUENCE [LARGE SCALE GENOMIC DNA]</scope>
    <source>
        <strain evidence="2">JCM19235</strain>
    </source>
</reference>
<accession>A0A090SUP8</accession>
<organism evidence="1 2">
    <name type="scientific">Vibrio maritimus</name>
    <dbReference type="NCBI Taxonomy" id="990268"/>
    <lineage>
        <taxon>Bacteria</taxon>
        <taxon>Pseudomonadati</taxon>
        <taxon>Pseudomonadota</taxon>
        <taxon>Gammaproteobacteria</taxon>
        <taxon>Vibrionales</taxon>
        <taxon>Vibrionaceae</taxon>
        <taxon>Vibrio</taxon>
    </lineage>
</organism>
<reference evidence="1 2" key="2">
    <citation type="submission" date="2014-09" db="EMBL/GenBank/DDBJ databases">
        <authorList>
            <consortium name="NBRP consortium"/>
            <person name="Sawabe T."/>
            <person name="Meirelles P."/>
            <person name="Nakanishi M."/>
            <person name="Sayaka M."/>
            <person name="Hattori M."/>
            <person name="Ohkuma M."/>
        </authorList>
    </citation>
    <scope>NUCLEOTIDE SEQUENCE [LARGE SCALE GENOMIC DNA]</scope>
    <source>
        <strain evidence="2">JCM19235</strain>
    </source>
</reference>
<name>A0A090SUP8_9VIBR</name>
<comment type="caution">
    <text evidence="1">The sequence shown here is derived from an EMBL/GenBank/DDBJ whole genome shotgun (WGS) entry which is preliminary data.</text>
</comment>